<gene>
    <name evidence="2" type="ORF">H6G94_01425</name>
</gene>
<proteinExistence type="predicted"/>
<evidence type="ECO:0000313" key="3">
    <source>
        <dbReference type="Proteomes" id="UP000606396"/>
    </source>
</evidence>
<name>A0ABR8H2B3_NOSPU</name>
<organism evidence="2 3">
    <name type="scientific">Nostoc punctiforme FACHB-252</name>
    <dbReference type="NCBI Taxonomy" id="1357509"/>
    <lineage>
        <taxon>Bacteria</taxon>
        <taxon>Bacillati</taxon>
        <taxon>Cyanobacteriota</taxon>
        <taxon>Cyanophyceae</taxon>
        <taxon>Nostocales</taxon>
        <taxon>Nostocaceae</taxon>
        <taxon>Nostoc</taxon>
    </lineage>
</organism>
<accession>A0ABR8H2B3</accession>
<evidence type="ECO:0000313" key="2">
    <source>
        <dbReference type="EMBL" id="MBD2609945.1"/>
    </source>
</evidence>
<sequence>MKTTQISSTTQENRPTKTKKQSFSGMNIGTPKVPFRKSKKIVQQHESLSDWQHAS</sequence>
<dbReference type="RefSeq" id="WP_190948023.1">
    <property type="nucleotide sequence ID" value="NZ_JACJTC010000001.1"/>
</dbReference>
<protein>
    <submittedName>
        <fullName evidence="2">Uncharacterized protein</fullName>
    </submittedName>
</protein>
<dbReference type="Proteomes" id="UP000606396">
    <property type="component" value="Unassembled WGS sequence"/>
</dbReference>
<evidence type="ECO:0000256" key="1">
    <source>
        <dbReference type="SAM" id="MobiDB-lite"/>
    </source>
</evidence>
<feature type="region of interest" description="Disordered" evidence="1">
    <location>
        <begin position="1"/>
        <end position="55"/>
    </location>
</feature>
<comment type="caution">
    <text evidence="2">The sequence shown here is derived from an EMBL/GenBank/DDBJ whole genome shotgun (WGS) entry which is preliminary data.</text>
</comment>
<reference evidence="2 3" key="1">
    <citation type="journal article" date="2020" name="ISME J.">
        <title>Comparative genomics reveals insights into cyanobacterial evolution and habitat adaptation.</title>
        <authorList>
            <person name="Chen M.Y."/>
            <person name="Teng W.K."/>
            <person name="Zhao L."/>
            <person name="Hu C.X."/>
            <person name="Zhou Y.K."/>
            <person name="Han B.P."/>
            <person name="Song L.R."/>
            <person name="Shu W.S."/>
        </authorList>
    </citation>
    <scope>NUCLEOTIDE SEQUENCE [LARGE SCALE GENOMIC DNA]</scope>
    <source>
        <strain evidence="2 3">FACHB-252</strain>
    </source>
</reference>
<feature type="compositionally biased region" description="Polar residues" evidence="1">
    <location>
        <begin position="1"/>
        <end position="13"/>
    </location>
</feature>
<dbReference type="EMBL" id="JACJTC010000001">
    <property type="protein sequence ID" value="MBD2609945.1"/>
    <property type="molecule type" value="Genomic_DNA"/>
</dbReference>
<keyword evidence="3" id="KW-1185">Reference proteome</keyword>
<feature type="compositionally biased region" description="Polar residues" evidence="1">
    <location>
        <begin position="44"/>
        <end position="55"/>
    </location>
</feature>